<evidence type="ECO:0000256" key="7">
    <source>
        <dbReference type="SAM" id="Phobius"/>
    </source>
</evidence>
<dbReference type="PANTHER" id="PTHR23504">
    <property type="entry name" value="MAJOR FACILITATOR SUPERFAMILY DOMAIN-CONTAINING PROTEIN 10"/>
    <property type="match status" value="1"/>
</dbReference>
<evidence type="ECO:0000256" key="3">
    <source>
        <dbReference type="ARBA" id="ARBA00022692"/>
    </source>
</evidence>
<dbReference type="CDD" id="cd17330">
    <property type="entry name" value="MFS_SLC46_TetA_like"/>
    <property type="match status" value="1"/>
</dbReference>
<feature type="transmembrane region" description="Helical" evidence="7">
    <location>
        <begin position="277"/>
        <end position="296"/>
    </location>
</feature>
<dbReference type="EMBL" id="GEDG01008566">
    <property type="protein sequence ID" value="JAP29956.1"/>
    <property type="molecule type" value="Transcribed_RNA"/>
</dbReference>
<protein>
    <submittedName>
        <fullName evidence="10">Putative hippocampus abundant transcript-like protein 1-like</fullName>
    </submittedName>
</protein>
<reference evidence="10" key="1">
    <citation type="submission" date="2015-12" db="EMBL/GenBank/DDBJ databases">
        <title>Gene expression during late stages of embryo sac development: a critical building block for successful pollen-pistil interactions.</title>
        <authorList>
            <person name="Liu Y."/>
            <person name="Joly V."/>
            <person name="Sabar M."/>
            <person name="Matton D.P."/>
        </authorList>
    </citation>
    <scope>NUCLEOTIDE SEQUENCE</scope>
</reference>
<feature type="transmembrane region" description="Helical" evidence="7">
    <location>
        <begin position="365"/>
        <end position="388"/>
    </location>
</feature>
<feature type="transmembrane region" description="Helical" evidence="7">
    <location>
        <begin position="400"/>
        <end position="419"/>
    </location>
</feature>
<dbReference type="AlphaFoldDB" id="A0A0V0IBR0"/>
<feature type="chain" id="PRO_5006866318" evidence="8">
    <location>
        <begin position="29"/>
        <end position="439"/>
    </location>
</feature>
<dbReference type="Gene3D" id="1.20.1250.20">
    <property type="entry name" value="MFS general substrate transporter like domains"/>
    <property type="match status" value="1"/>
</dbReference>
<accession>A0A0V0IBR0</accession>
<evidence type="ECO:0000256" key="8">
    <source>
        <dbReference type="SAM" id="SignalP"/>
    </source>
</evidence>
<feature type="transmembrane region" description="Helical" evidence="7">
    <location>
        <begin position="148"/>
        <end position="167"/>
    </location>
</feature>
<dbReference type="GO" id="GO:0022857">
    <property type="term" value="F:transmembrane transporter activity"/>
    <property type="evidence" value="ECO:0007669"/>
    <property type="project" value="InterPro"/>
</dbReference>
<evidence type="ECO:0000256" key="5">
    <source>
        <dbReference type="ARBA" id="ARBA00023136"/>
    </source>
</evidence>
<comment type="similarity">
    <text evidence="6">Belongs to the major facilitator superfamily. Phosphate:H(+) symporter (TC 2.A.1.9) family.</text>
</comment>
<feature type="transmembrane region" description="Helical" evidence="7">
    <location>
        <begin position="115"/>
        <end position="136"/>
    </location>
</feature>
<keyword evidence="4 7" id="KW-1133">Transmembrane helix</keyword>
<dbReference type="InterPro" id="IPR020846">
    <property type="entry name" value="MFS_dom"/>
</dbReference>
<name>A0A0V0IBR0_SOLCH</name>
<dbReference type="PROSITE" id="PS50850">
    <property type="entry name" value="MFS"/>
    <property type="match status" value="1"/>
</dbReference>
<evidence type="ECO:0000256" key="4">
    <source>
        <dbReference type="ARBA" id="ARBA00022989"/>
    </source>
</evidence>
<evidence type="ECO:0000256" key="2">
    <source>
        <dbReference type="ARBA" id="ARBA00022448"/>
    </source>
</evidence>
<dbReference type="Pfam" id="PF07690">
    <property type="entry name" value="MFS_1"/>
    <property type="match status" value="2"/>
</dbReference>
<dbReference type="InterPro" id="IPR036259">
    <property type="entry name" value="MFS_trans_sf"/>
</dbReference>
<feature type="domain" description="Major facilitator superfamily (MFS) profile" evidence="9">
    <location>
        <begin position="16"/>
        <end position="423"/>
    </location>
</feature>
<feature type="transmembrane region" description="Helical" evidence="7">
    <location>
        <begin position="173"/>
        <end position="194"/>
    </location>
</feature>
<keyword evidence="2" id="KW-0813">Transport</keyword>
<evidence type="ECO:0000256" key="6">
    <source>
        <dbReference type="ARBA" id="ARBA00044504"/>
    </source>
</evidence>
<keyword evidence="8" id="KW-0732">Signal</keyword>
<feature type="transmembrane region" description="Helical" evidence="7">
    <location>
        <begin position="86"/>
        <end position="103"/>
    </location>
</feature>
<sequence>MEGNISREQLKILVHLLLPLCIYWTAEEMSVSIIADITTNALCPTKSTCSQAIYINGLQQMVVGICKMVAIPVLGQLADEYGRKPLLLLIVSTAIFPSAILAIDESKGFVYAYYVLRMISHIMSQGSIFCISAAYAADILDGRSRAAAFGWMHGILSLSHVLGNFLARLLPGTYIFEVSVALLIIAPMYMIIFLTETVKLTPNLNQHLRWSSKAYKLVQDRYSSMRYALHVVTSSSTLKCICLVSFFYDMGMSGISSVLMYYLKSAFDFNKNQFSEILMMVGVGSIITQMLVFPLVNPLVGERVVLRIALLASITYALLYGLAWASWVPYFGALFRMVYILERPSTNAIVSKASSSSDQGKTQGLVAGAEAIGSFLAPLVMSPLTSWFLSCNAPFNCKGFSLICAAFALAMAFYFAWILPEAPSTQEENGESVEAPLLA</sequence>
<feature type="signal peptide" evidence="8">
    <location>
        <begin position="1"/>
        <end position="28"/>
    </location>
</feature>
<evidence type="ECO:0000313" key="10">
    <source>
        <dbReference type="EMBL" id="JAP29956.1"/>
    </source>
</evidence>
<evidence type="ECO:0000256" key="1">
    <source>
        <dbReference type="ARBA" id="ARBA00004141"/>
    </source>
</evidence>
<keyword evidence="3 7" id="KW-0812">Transmembrane</keyword>
<keyword evidence="5 7" id="KW-0472">Membrane</keyword>
<organism evidence="10">
    <name type="scientific">Solanum chacoense</name>
    <name type="common">Chaco potato</name>
    <dbReference type="NCBI Taxonomy" id="4108"/>
    <lineage>
        <taxon>Eukaryota</taxon>
        <taxon>Viridiplantae</taxon>
        <taxon>Streptophyta</taxon>
        <taxon>Embryophyta</taxon>
        <taxon>Tracheophyta</taxon>
        <taxon>Spermatophyta</taxon>
        <taxon>Magnoliopsida</taxon>
        <taxon>eudicotyledons</taxon>
        <taxon>Gunneridae</taxon>
        <taxon>Pentapetalae</taxon>
        <taxon>asterids</taxon>
        <taxon>lamiids</taxon>
        <taxon>Solanales</taxon>
        <taxon>Solanaceae</taxon>
        <taxon>Solanoideae</taxon>
        <taxon>Solaneae</taxon>
        <taxon>Solanum</taxon>
    </lineage>
</organism>
<evidence type="ECO:0000259" key="9">
    <source>
        <dbReference type="PROSITE" id="PS50850"/>
    </source>
</evidence>
<dbReference type="GO" id="GO:0016020">
    <property type="term" value="C:membrane"/>
    <property type="evidence" value="ECO:0007669"/>
    <property type="project" value="UniProtKB-SubCell"/>
</dbReference>
<feature type="transmembrane region" description="Helical" evidence="7">
    <location>
        <begin position="308"/>
        <end position="327"/>
    </location>
</feature>
<dbReference type="InterPro" id="IPR011701">
    <property type="entry name" value="MFS"/>
</dbReference>
<dbReference type="SUPFAM" id="SSF103473">
    <property type="entry name" value="MFS general substrate transporter"/>
    <property type="match status" value="1"/>
</dbReference>
<dbReference type="PANTHER" id="PTHR23504:SF108">
    <property type="entry name" value="OS11G0151500 PROTEIN"/>
    <property type="match status" value="1"/>
</dbReference>
<proteinExistence type="inferred from homology"/>
<comment type="subcellular location">
    <subcellularLocation>
        <location evidence="1">Membrane</location>
        <topology evidence="1">Multi-pass membrane protein</topology>
    </subcellularLocation>
</comment>